<dbReference type="OMA" id="FHAARID"/>
<feature type="region of interest" description="Disordered" evidence="2">
    <location>
        <begin position="2186"/>
        <end position="2218"/>
    </location>
</feature>
<dbReference type="InterPro" id="IPR058900">
    <property type="entry name" value="TTC28_C"/>
</dbReference>
<reference evidence="5" key="1">
    <citation type="submission" date="2022-12" db="EMBL/GenBank/DDBJ databases">
        <title>Genome assemblies of Blomia tropicalis.</title>
        <authorList>
            <person name="Cui Y."/>
        </authorList>
    </citation>
    <scope>NUCLEOTIDE SEQUENCE</scope>
    <source>
        <tissue evidence="5">Adult mites</tissue>
    </source>
</reference>
<evidence type="ECO:0000256" key="2">
    <source>
        <dbReference type="SAM" id="MobiDB-lite"/>
    </source>
</evidence>
<comment type="caution">
    <text evidence="5">The sequence shown here is derived from an EMBL/GenBank/DDBJ whole genome shotgun (WGS) entry which is preliminary data.</text>
</comment>
<evidence type="ECO:0000313" key="5">
    <source>
        <dbReference type="EMBL" id="KAJ6217314.1"/>
    </source>
</evidence>
<keyword evidence="1" id="KW-0802">TPR repeat</keyword>
<dbReference type="Pfam" id="PF12770">
    <property type="entry name" value="CHAT"/>
    <property type="match status" value="1"/>
</dbReference>
<feature type="compositionally biased region" description="Low complexity" evidence="2">
    <location>
        <begin position="8"/>
        <end position="24"/>
    </location>
</feature>
<dbReference type="InterPro" id="IPR011990">
    <property type="entry name" value="TPR-like_helical_dom_sf"/>
</dbReference>
<dbReference type="Pfam" id="PF26117">
    <property type="entry name" value="TTC28_C"/>
    <property type="match status" value="1"/>
</dbReference>
<accession>A0A9Q0RK16</accession>
<feature type="repeat" description="TPR" evidence="1">
    <location>
        <begin position="1107"/>
        <end position="1140"/>
    </location>
</feature>
<keyword evidence="6" id="KW-1185">Reference proteome</keyword>
<protein>
    <recommendedName>
        <fullName evidence="7">Tetratricopeptide repeat protein 28</fullName>
    </recommendedName>
</protein>
<feature type="repeat" description="TPR" evidence="1">
    <location>
        <begin position="1033"/>
        <end position="1066"/>
    </location>
</feature>
<feature type="compositionally biased region" description="Low complexity" evidence="2">
    <location>
        <begin position="1535"/>
        <end position="1545"/>
    </location>
</feature>
<feature type="region of interest" description="Disordered" evidence="2">
    <location>
        <begin position="1526"/>
        <end position="1545"/>
    </location>
</feature>
<gene>
    <name evidence="5" type="ORF">RDWZM_008471</name>
</gene>
<feature type="repeat" description="TPR" evidence="1">
    <location>
        <begin position="605"/>
        <end position="638"/>
    </location>
</feature>
<feature type="repeat" description="TPR" evidence="1">
    <location>
        <begin position="1187"/>
        <end position="1220"/>
    </location>
</feature>
<dbReference type="SMART" id="SM00028">
    <property type="entry name" value="TPR"/>
    <property type="match status" value="26"/>
</dbReference>
<dbReference type="FunFam" id="1.25.40.10:FF:000040">
    <property type="entry name" value="Tetratricopeptide repeat domain 28"/>
    <property type="match status" value="1"/>
</dbReference>
<dbReference type="PANTHER" id="PTHR10098">
    <property type="entry name" value="RAPSYN-RELATED"/>
    <property type="match status" value="1"/>
</dbReference>
<evidence type="ECO:0000259" key="3">
    <source>
        <dbReference type="Pfam" id="PF12770"/>
    </source>
</evidence>
<name>A0A9Q0RK16_BLOTA</name>
<feature type="region of interest" description="Disordered" evidence="2">
    <location>
        <begin position="1"/>
        <end position="24"/>
    </location>
</feature>
<dbReference type="InterPro" id="IPR024983">
    <property type="entry name" value="CHAT_dom"/>
</dbReference>
<dbReference type="EMBL" id="JAPWDV010000003">
    <property type="protein sequence ID" value="KAJ6217314.1"/>
    <property type="molecule type" value="Genomic_DNA"/>
</dbReference>
<feature type="non-terminal residue" evidence="5">
    <location>
        <position position="2373"/>
    </location>
</feature>
<dbReference type="SUPFAM" id="SSF48452">
    <property type="entry name" value="TPR-like"/>
    <property type="match status" value="7"/>
</dbReference>
<feature type="repeat" description="TPR" evidence="1">
    <location>
        <begin position="565"/>
        <end position="598"/>
    </location>
</feature>
<dbReference type="Gene3D" id="1.25.40.10">
    <property type="entry name" value="Tetratricopeptide repeat domain"/>
    <property type="match status" value="9"/>
</dbReference>
<dbReference type="PROSITE" id="PS50005">
    <property type="entry name" value="TPR"/>
    <property type="match status" value="6"/>
</dbReference>
<feature type="domain" description="TTC28 C-terminal" evidence="4">
    <location>
        <begin position="2008"/>
        <end position="2119"/>
    </location>
</feature>
<dbReference type="Pfam" id="PF13181">
    <property type="entry name" value="TPR_8"/>
    <property type="match status" value="2"/>
</dbReference>
<proteinExistence type="predicted"/>
<feature type="compositionally biased region" description="Low complexity" evidence="2">
    <location>
        <begin position="2198"/>
        <end position="2214"/>
    </location>
</feature>
<evidence type="ECO:0000256" key="1">
    <source>
        <dbReference type="PROSITE-ProRule" id="PRU00339"/>
    </source>
</evidence>
<feature type="domain" description="CHAT" evidence="3">
    <location>
        <begin position="1579"/>
        <end position="1892"/>
    </location>
</feature>
<sequence>ITSIELDANTTTSSQSSSSTATNNGSRTAFAELIRNASQSIQDGDFAGAVRLYTEALKLDSTNHIVYGNRSAAYCRLGKYKKALQDAIKARELKPTWSKAYYRQGIALQYQRDYADALAAFASGLAQDSKSIQLFSGLVETAMKSPLRATLEPIYRQLQVMNSLSPFVITSVVGQELLSSSHFAAAAVVLEAALQIGTSSMKLRGSVLSALSSAYWAMNKLDIAIAYMRQDLQVAVSLPDSIGECRAHGNLGSAYFAKCNYKEALTEHRYQLVLAMKNQHTEQAVLALTSLGHVYSAIGDLKNAISSHQQCLQLVRKLGDPLAEAREIGNVGAVHLASGEFEKAIECHLEHVKLAKLLGNKAEEARAYSNLGSAYHYRRHYEQAIQFHEQVLRISQEIGDRTIESKAYAGLGHAARCMNDHIQAKRWYERQLDIALNTKDKAGEARACSNLGIVYQMLGDFDGALKLHWSHLNICKQLNDNAGIGRAYGNIGNAYSALKQSEEAIKYHKLELQISKEVHDRGAEASTHGNLAIAYQSIGLYDQALTHFNLHLSVASEMKDSNSEATALCNLGNYHHLRKDYERAVQYYERYVERATMIGDKENEAKAHHLLGSAYYSLTNYDQALHHFEIDLSLSKEIQDRNSIGRAYCHIGLAKASLGRLDEALECQKYYLCTAQGDTNGKLRAMGNISEVLIRQGKCSEAMRMLEKRLTLARSLGDVNTEANVFASLGSCKKTSNNYEEAARYYKQELIFRQGAQDVMGEITALDNLGECYFKLGNYTLALKCFLDQLDKCEQRKSNMTPAETIGSEYDSDGYYGRRRRSADSFRDYLEACHLSIKAYHNVANTRFRLGQFDEAVNFYDQEVCLLEHIIPMAEKKLLNRTMTTTTTTTVEQTLADDESPVDCDQQTLISNKNQKSTQSDQIMTILQALIEKRIQCNRSIGDCHFANTQYEEAIKYYLSFLPASKSLVEQEQVYCLLGKCYQLVNNLTQALVSCEKRLVLAHELGMNTGHHYCNLGQCLTIYLLLGCNRTKAIAYGELGHIHRLLDNYEQAISCFKHEQELSKEPSLRAISDNVDEPNKPATIVQRPIGEVFAGTPVVNVGLVIEAEALHGLGCVAQEMHDYERALKYHSSALAVAQEINSLELESRAYGAIGSAYNALGNYESAVKYQEKYLSVSTIVGDLNAQVSALSALGKIYSSIGQYRQAVKYLEQALLIVENNQSIGQRDQEEARICYELGMALWAVNDLHIAETHLRRSVDLIENMHNNFNSSSNHLTTTTTTTTVAPIHSYSTMLSTSSHYGIVGGGSGSGSDVSSNSSSHYAQFQLANLIQAPSKQQSSHQHLHYQGASYEALTKILIALNRPTDALLIAERSRTRTFLKAKQGFKVLSISSVEQIVEMSRSQNAAILYYSMTIDGSYNSWLITPKGVRFAPLIKSSREKILQLLSSVHNSLLNDGSDSKSFDSNAYNDELDENPPLARSLHHLNRNHLLNSSNYSLSSLFSLSSSVASASTTSSSRHGSFVRYRNRSSNQSIKSRSGSYSNVSMSSSVQMESNVSKMKRSFSNGCVNRNWSSSSALISLYDILIGPFQDQLDEESSLSQLLLVLDGDLFLVPWNMLRNEDDVEFLSERYSLLVMPSLHVLRSDQGMKTLRKSPSHSTISSLVVANPTMPNKLVKSDSCQPQLYYENSASSREASFVSELLSTRPLIGTEANKEAVLSQLSSAQCIHFSSYIIDNTEGDPLKMATGLGIAISPSDVLIGDSAHQLHDHEYLLTPHDLISIGLSAKLVVISCCALSSRSSSHAAALNATTTFNSSQALKTITSALLQAGASCVLLTLWPVPLSALQILFRIFYCSLLQGTRVSAALNEAVSTIQNTSHFSHPRNWAGFLLIGSDVRLSSQVALMSSSLASLLKTPERTRDAMRVVLHLVEKSLQRIQRGQKNAMYTTQQSIENKVGLHTKGWRELLMSVGFRFEPSSTNGLPACVFFPQSDPNGRLIRCSTALQAILALTPATINSISKLVCSAEFVAEIIEQLSKVVQHNSDYFNGNELSSASLFSSHLEVIHLKLWSTPGCHELYASLGFDLMEVGSDSVTLRAGKNANMRTILFALQTLQALYDKDNMENESELTDVQHQHQSDEPIYQKSGSLCTEMFDNSNQTPMLDQFNQFISDESKSNEKELDRNEFSLYQNRGEPDGQHKSASLNSSRSNSSTSSISGLPCSRSTIGRSLLDSEMIEQKLKQMSIQSCDEQTNLVNESVDCNNFIANLRKPLRPNICQSNGDQSNFNNLDMMTTPRNIQYQPIAMDRQSISSTSSIATANTVLNRQIGSNRTIHRRNQFSFDSTTSSNQSQPQYLKSTYLLNDGSLSSHHAIKNSA</sequence>
<dbReference type="Pfam" id="PF13424">
    <property type="entry name" value="TPR_12"/>
    <property type="match status" value="4"/>
</dbReference>
<dbReference type="PANTHER" id="PTHR10098:SF108">
    <property type="entry name" value="TETRATRICOPEPTIDE REPEAT PROTEIN 28"/>
    <property type="match status" value="1"/>
</dbReference>
<feature type="repeat" description="TPR" evidence="1">
    <location>
        <begin position="365"/>
        <end position="398"/>
    </location>
</feature>
<dbReference type="Proteomes" id="UP001142055">
    <property type="component" value="Chromosome 3"/>
</dbReference>
<evidence type="ECO:0000313" key="6">
    <source>
        <dbReference type="Proteomes" id="UP001142055"/>
    </source>
</evidence>
<organism evidence="5 6">
    <name type="scientific">Blomia tropicalis</name>
    <name type="common">Mite</name>
    <dbReference type="NCBI Taxonomy" id="40697"/>
    <lineage>
        <taxon>Eukaryota</taxon>
        <taxon>Metazoa</taxon>
        <taxon>Ecdysozoa</taxon>
        <taxon>Arthropoda</taxon>
        <taxon>Chelicerata</taxon>
        <taxon>Arachnida</taxon>
        <taxon>Acari</taxon>
        <taxon>Acariformes</taxon>
        <taxon>Sarcoptiformes</taxon>
        <taxon>Astigmata</taxon>
        <taxon>Glycyphagoidea</taxon>
        <taxon>Echimyopodidae</taxon>
        <taxon>Blomia</taxon>
    </lineage>
</organism>
<evidence type="ECO:0008006" key="7">
    <source>
        <dbReference type="Google" id="ProtNLM"/>
    </source>
</evidence>
<dbReference type="InterPro" id="IPR019734">
    <property type="entry name" value="TPR_rpt"/>
</dbReference>
<evidence type="ECO:0000259" key="4">
    <source>
        <dbReference type="Pfam" id="PF26117"/>
    </source>
</evidence>
<dbReference type="Pfam" id="PF13176">
    <property type="entry name" value="TPR_7"/>
    <property type="match status" value="1"/>
</dbReference>